<accession>A0AAU9DK56</accession>
<reference evidence="2 3" key="1">
    <citation type="journal article" date="2023" name="Microbiol. Spectr.">
        <title>Symbiosis of Carpenter Bees with Uncharacterized Lactic Acid Bacteria Showing NAD Auxotrophy.</title>
        <authorList>
            <person name="Kawasaki S."/>
            <person name="Ozawa K."/>
            <person name="Mori T."/>
            <person name="Yamamoto A."/>
            <person name="Ito M."/>
            <person name="Ohkuma M."/>
            <person name="Sakamoto M."/>
            <person name="Matsutani M."/>
        </authorList>
    </citation>
    <scope>NUCLEOTIDE SEQUENCE [LARGE SCALE GENOMIC DNA]</scope>
    <source>
        <strain evidence="2 3">KimC2</strain>
    </source>
</reference>
<name>A0AAU9DK56_9LACO</name>
<dbReference type="Proteomes" id="UP001321804">
    <property type="component" value="Chromosome"/>
</dbReference>
<evidence type="ECO:0000313" key="3">
    <source>
        <dbReference type="Proteomes" id="UP001321804"/>
    </source>
</evidence>
<keyword evidence="1" id="KW-0812">Transmembrane</keyword>
<protein>
    <submittedName>
        <fullName evidence="2">Uncharacterized protein</fullName>
    </submittedName>
</protein>
<dbReference type="KEGG" id="xak:KIMC2_17690"/>
<feature type="transmembrane region" description="Helical" evidence="1">
    <location>
        <begin position="12"/>
        <end position="31"/>
    </location>
</feature>
<keyword evidence="3" id="KW-1185">Reference proteome</keyword>
<evidence type="ECO:0000313" key="2">
    <source>
        <dbReference type="EMBL" id="BDR57207.1"/>
    </source>
</evidence>
<feature type="transmembrane region" description="Helical" evidence="1">
    <location>
        <begin position="82"/>
        <end position="101"/>
    </location>
</feature>
<proteinExistence type="predicted"/>
<keyword evidence="1" id="KW-0472">Membrane</keyword>
<dbReference type="AlphaFoldDB" id="A0AAU9DK56"/>
<feature type="transmembrane region" description="Helical" evidence="1">
    <location>
        <begin position="37"/>
        <end position="53"/>
    </location>
</feature>
<feature type="transmembrane region" description="Helical" evidence="1">
    <location>
        <begin position="60"/>
        <end position="76"/>
    </location>
</feature>
<gene>
    <name evidence="2" type="ORF">KIMC2_17690</name>
</gene>
<evidence type="ECO:0000256" key="1">
    <source>
        <dbReference type="SAM" id="Phobius"/>
    </source>
</evidence>
<keyword evidence="1" id="KW-1133">Transmembrane helix</keyword>
<organism evidence="2 3">
    <name type="scientific">Xylocopilactobacillus apis</name>
    <dbReference type="NCBI Taxonomy" id="2932183"/>
    <lineage>
        <taxon>Bacteria</taxon>
        <taxon>Bacillati</taxon>
        <taxon>Bacillota</taxon>
        <taxon>Bacilli</taxon>
        <taxon>Lactobacillales</taxon>
        <taxon>Lactobacillaceae</taxon>
        <taxon>Xylocopilactobacillus</taxon>
    </lineage>
</organism>
<dbReference type="RefSeq" id="WP_317696101.1">
    <property type="nucleotide sequence ID" value="NZ_AP026801.1"/>
</dbReference>
<feature type="transmembrane region" description="Helical" evidence="1">
    <location>
        <begin position="135"/>
        <end position="154"/>
    </location>
</feature>
<feature type="transmembrane region" description="Helical" evidence="1">
    <location>
        <begin position="110"/>
        <end position="129"/>
    </location>
</feature>
<sequence length="158" mass="18206">MKNLVQFLKNNWFGIITILIGILVVFVHQMGKIDLDTGIFCLLQTIFLGLVWRQKKDWPSMVLAVLNLIVAIPLILEIFTAIIPTVYLIISILILDAIYLFNSLFNRDHALLLVLLVILIADSLLLILYPWWSKMVWLVLLGLYFIIFGVINLIRKTN</sequence>
<dbReference type="EMBL" id="AP026801">
    <property type="protein sequence ID" value="BDR57207.1"/>
    <property type="molecule type" value="Genomic_DNA"/>
</dbReference>